<sequence>MLAIAAFVFGIGFLLGFLTWNVLFTLAIYASPAIWLPHHLGYTGTLVASLLLLASIAVLVLRFSGRVTGRLPRAVTIPQSFPKGCS</sequence>
<organism evidence="2 3">
    <name type="scientific">Aquamicrobium defluvii</name>
    <dbReference type="NCBI Taxonomy" id="69279"/>
    <lineage>
        <taxon>Bacteria</taxon>
        <taxon>Pseudomonadati</taxon>
        <taxon>Pseudomonadota</taxon>
        <taxon>Alphaproteobacteria</taxon>
        <taxon>Hyphomicrobiales</taxon>
        <taxon>Phyllobacteriaceae</taxon>
        <taxon>Aquamicrobium</taxon>
    </lineage>
</organism>
<reference evidence="2 3" key="1">
    <citation type="submission" date="2019-03" db="EMBL/GenBank/DDBJ databases">
        <title>Genomic Encyclopedia of Type Strains, Phase IV (KMG-IV): sequencing the most valuable type-strain genomes for metagenomic binning, comparative biology and taxonomic classification.</title>
        <authorList>
            <person name="Goeker M."/>
        </authorList>
    </citation>
    <scope>NUCLEOTIDE SEQUENCE [LARGE SCALE GENOMIC DNA]</scope>
    <source>
        <strain evidence="2 3">DSM 11603</strain>
    </source>
</reference>
<proteinExistence type="predicted"/>
<accession>A0A4R6YBE4</accession>
<dbReference type="EMBL" id="SNZF01000025">
    <property type="protein sequence ID" value="TDR32933.1"/>
    <property type="molecule type" value="Genomic_DNA"/>
</dbReference>
<keyword evidence="1" id="KW-0812">Transmembrane</keyword>
<gene>
    <name evidence="2" type="ORF">DES43_12563</name>
</gene>
<dbReference type="Proteomes" id="UP000294958">
    <property type="component" value="Unassembled WGS sequence"/>
</dbReference>
<feature type="transmembrane region" description="Helical" evidence="1">
    <location>
        <begin position="7"/>
        <end position="30"/>
    </location>
</feature>
<name>A0A4R6YBE4_9HYPH</name>
<keyword evidence="1" id="KW-1133">Transmembrane helix</keyword>
<evidence type="ECO:0000256" key="1">
    <source>
        <dbReference type="SAM" id="Phobius"/>
    </source>
</evidence>
<evidence type="ECO:0000313" key="2">
    <source>
        <dbReference type="EMBL" id="TDR32933.1"/>
    </source>
</evidence>
<feature type="transmembrane region" description="Helical" evidence="1">
    <location>
        <begin position="42"/>
        <end position="63"/>
    </location>
</feature>
<comment type="caution">
    <text evidence="2">The sequence shown here is derived from an EMBL/GenBank/DDBJ whole genome shotgun (WGS) entry which is preliminary data.</text>
</comment>
<keyword evidence="3" id="KW-1185">Reference proteome</keyword>
<protein>
    <submittedName>
        <fullName evidence="2">Uncharacterized protein</fullName>
    </submittedName>
</protein>
<evidence type="ECO:0000313" key="3">
    <source>
        <dbReference type="Proteomes" id="UP000294958"/>
    </source>
</evidence>
<dbReference type="AlphaFoldDB" id="A0A4R6YBE4"/>
<keyword evidence="1" id="KW-0472">Membrane</keyword>